<accession>A0AAD5RJR5</accession>
<keyword evidence="3" id="KW-1185">Reference proteome</keyword>
<comment type="caution">
    <text evidence="2">The sequence shown here is derived from an EMBL/GenBank/DDBJ whole genome shotgun (WGS) entry which is preliminary data.</text>
</comment>
<protein>
    <submittedName>
        <fullName evidence="2">Uncharacterized protein</fullName>
    </submittedName>
</protein>
<organism evidence="2 3">
    <name type="scientific">Zalerion maritima</name>
    <dbReference type="NCBI Taxonomy" id="339359"/>
    <lineage>
        <taxon>Eukaryota</taxon>
        <taxon>Fungi</taxon>
        <taxon>Dikarya</taxon>
        <taxon>Ascomycota</taxon>
        <taxon>Pezizomycotina</taxon>
        <taxon>Sordariomycetes</taxon>
        <taxon>Lulworthiomycetidae</taxon>
        <taxon>Lulworthiales</taxon>
        <taxon>Lulworthiaceae</taxon>
        <taxon>Zalerion</taxon>
    </lineage>
</organism>
<dbReference type="AlphaFoldDB" id="A0AAD5RJR5"/>
<dbReference type="EMBL" id="JAKWBI020000346">
    <property type="protein sequence ID" value="KAJ2896192.1"/>
    <property type="molecule type" value="Genomic_DNA"/>
</dbReference>
<reference evidence="2" key="1">
    <citation type="submission" date="2022-07" db="EMBL/GenBank/DDBJ databases">
        <title>Draft genome sequence of Zalerion maritima ATCC 34329, a (micro)plastics degrading marine fungus.</title>
        <authorList>
            <person name="Paco A."/>
            <person name="Goncalves M.F.M."/>
            <person name="Rocha-Santos T.A.P."/>
            <person name="Alves A."/>
        </authorList>
    </citation>
    <scope>NUCLEOTIDE SEQUENCE</scope>
    <source>
        <strain evidence="2">ATCC 34329</strain>
    </source>
</reference>
<gene>
    <name evidence="2" type="ORF">MKZ38_005760</name>
</gene>
<feature type="region of interest" description="Disordered" evidence="1">
    <location>
        <begin position="103"/>
        <end position="124"/>
    </location>
</feature>
<proteinExistence type="predicted"/>
<sequence>MFLQALGCRDIIAADALSSDRQYYHSSPGTGMVPLDGTCTVDIPGIAGCWPLSTVAMFEVVEAPELLAFAVEGGHWAVLGYKLAAAWADGLAFEAQHRHANPESCSLTFTPPDRKSASSSAAHH</sequence>
<name>A0AAD5RJR5_9PEZI</name>
<evidence type="ECO:0000313" key="3">
    <source>
        <dbReference type="Proteomes" id="UP001201980"/>
    </source>
</evidence>
<evidence type="ECO:0000256" key="1">
    <source>
        <dbReference type="SAM" id="MobiDB-lite"/>
    </source>
</evidence>
<dbReference type="Proteomes" id="UP001201980">
    <property type="component" value="Unassembled WGS sequence"/>
</dbReference>
<evidence type="ECO:0000313" key="2">
    <source>
        <dbReference type="EMBL" id="KAJ2896192.1"/>
    </source>
</evidence>